<protein>
    <submittedName>
        <fullName evidence="1">Uncharacterized protein</fullName>
    </submittedName>
</protein>
<keyword evidence="2" id="KW-1185">Reference proteome</keyword>
<comment type="caution">
    <text evidence="1">The sequence shown here is derived from an EMBL/GenBank/DDBJ whole genome shotgun (WGS) entry which is preliminary data.</text>
</comment>
<organism evidence="1 2">
    <name type="scientific">Borreliella yangtzensis</name>
    <dbReference type="NCBI Taxonomy" id="683292"/>
    <lineage>
        <taxon>Bacteria</taxon>
        <taxon>Pseudomonadati</taxon>
        <taxon>Spirochaetota</taxon>
        <taxon>Spirochaetia</taxon>
        <taxon>Spirochaetales</taxon>
        <taxon>Borreliaceae</taxon>
        <taxon>Borreliella</taxon>
    </lineage>
</organism>
<dbReference type="Proteomes" id="UP000555838">
    <property type="component" value="Unassembled WGS sequence"/>
</dbReference>
<dbReference type="RefSeq" id="WP_183221131.1">
    <property type="nucleotide sequence ID" value="NZ_CP179667.1"/>
</dbReference>
<dbReference type="InterPro" id="IPR003459">
    <property type="entry name" value="Borrelia_plasmid_OrfA"/>
</dbReference>
<sequence>MKLIIPNCNCHYKTTKKLLSKNLRIKKIISIINHLNKKFEENYNINLCKIYFANEKLFILGIHHQQDILNILNSFLIKEGYKPTTIRTLREDLRFLIHIKAINKRILTFSNNLGQFKGKLCIYQTSSISYSLINAYFSGTKLDLFKKINANKEELKHKNVTQNVTVYNKSLININNKNSKNSIFKKIKIITANTKQPEKTLKNALLNYKDFKNYLKEDYQTEDIKEFYLKNLKKYKNKIHFMRKNAPYKTDFFKLAGEFKDHYTSKWKLNQNKTLVDCLANYKRKKI</sequence>
<dbReference type="Pfam" id="PF02414">
    <property type="entry name" value="Borrelia_orfA"/>
    <property type="match status" value="1"/>
</dbReference>
<name>A0ABR6PAV8_9SPIR</name>
<dbReference type="EMBL" id="JACHFG010000007">
    <property type="protein sequence ID" value="MBB6043416.1"/>
    <property type="molecule type" value="Genomic_DNA"/>
</dbReference>
<gene>
    <name evidence="1" type="ORF">HNP68_001038</name>
</gene>
<evidence type="ECO:0000313" key="2">
    <source>
        <dbReference type="Proteomes" id="UP000555838"/>
    </source>
</evidence>
<accession>A0ABR6PAV8</accession>
<reference evidence="1 2" key="1">
    <citation type="submission" date="2020-08" db="EMBL/GenBank/DDBJ databases">
        <title>Genomic Encyclopedia of Type Strains, Phase IV (KMG-IV): sequencing the most valuable type-strain genomes for metagenomic binning, comparative biology and taxonomic classification.</title>
        <authorList>
            <person name="Goeker M."/>
        </authorList>
    </citation>
    <scope>NUCLEOTIDE SEQUENCE [LARGE SCALE GENOMIC DNA]</scope>
    <source>
        <strain evidence="1 2">DSM 24625</strain>
    </source>
</reference>
<evidence type="ECO:0000313" key="1">
    <source>
        <dbReference type="EMBL" id="MBB6043416.1"/>
    </source>
</evidence>
<proteinExistence type="predicted"/>